<name>A0A7K2IV60_9ACTN</name>
<dbReference type="Pfam" id="PF18085">
    <property type="entry name" value="Mak_N_cap"/>
    <property type="match status" value="1"/>
</dbReference>
<dbReference type="SUPFAM" id="SSF56112">
    <property type="entry name" value="Protein kinase-like (PK-like)"/>
    <property type="match status" value="1"/>
</dbReference>
<sequence length="459" mass="50539">MSQLEELLAVWLPRQRWFSGKGIPIRRVRIESRYTLVSAGPGGPDLNVLVVQAGQRGLSSRYQVMLGSRPPRSLPPRLARAAIGVCPVAGGRPRVVYDAAHDPVLTEMLLERFAAEEDPERRGRVRFRTLPGTEVRPCGAGRLLTGEQSNTSLVYGRDYVLKTFRRLWPGRNPDLELNMALSGSPYVARPCGWIEADLSGHTSPTTLALLQTFVPDATDGWVLATENVRTLVEGMDADFGEEAASLGRTTAQVHSSLARTLPTDVLSPSAAAELADAMVERLAMAGGEVPELAEHAPRVMEAYSDLARLDEPLPIQRIHGDYHLGQVIRTSEGWVLLDFEGEPTVPVRERQRLSSPLRDVAGMLRSFDYAAGYLMVGHPGRPELAWAARDWARRNREAFCRGYADGGGADPDKHLTVLRAFEFDKAVYEVLYEARNRPDWLRVPLDSIATAAGAPPVPR</sequence>
<dbReference type="InterPro" id="IPR011009">
    <property type="entry name" value="Kinase-like_dom_sf"/>
</dbReference>
<protein>
    <recommendedName>
        <fullName evidence="5">Maltokinase</fullName>
        <ecNumber evidence="4">2.7.1.175</ecNumber>
    </recommendedName>
    <alternativeName>
        <fullName evidence="13">Maltose-1-phosphate synthase</fullName>
    </alternativeName>
</protein>
<evidence type="ECO:0000313" key="19">
    <source>
        <dbReference type="Proteomes" id="UP000467124"/>
    </source>
</evidence>
<evidence type="ECO:0000256" key="3">
    <source>
        <dbReference type="ARBA" id="ARBA00011245"/>
    </source>
</evidence>
<dbReference type="Gene3D" id="3.90.1200.10">
    <property type="match status" value="1"/>
</dbReference>
<evidence type="ECO:0000256" key="5">
    <source>
        <dbReference type="ARBA" id="ARBA00013882"/>
    </source>
</evidence>
<comment type="caution">
    <text evidence="18">The sequence shown here is derived from an EMBL/GenBank/DDBJ whole genome shotgun (WGS) entry which is preliminary data.</text>
</comment>
<keyword evidence="6" id="KW-0321">Glycogen metabolism</keyword>
<evidence type="ECO:0000313" key="20">
    <source>
        <dbReference type="Proteomes" id="UP001585053"/>
    </source>
</evidence>
<evidence type="ECO:0000259" key="15">
    <source>
        <dbReference type="Pfam" id="PF01636"/>
    </source>
</evidence>
<evidence type="ECO:0000256" key="2">
    <source>
        <dbReference type="ARBA" id="ARBA00006219"/>
    </source>
</evidence>
<dbReference type="GO" id="GO:0005524">
    <property type="term" value="F:ATP binding"/>
    <property type="evidence" value="ECO:0007669"/>
    <property type="project" value="UniProtKB-KW"/>
</dbReference>
<evidence type="ECO:0000256" key="6">
    <source>
        <dbReference type="ARBA" id="ARBA00022600"/>
    </source>
</evidence>
<evidence type="ECO:0000256" key="4">
    <source>
        <dbReference type="ARBA" id="ARBA00011962"/>
    </source>
</evidence>
<evidence type="ECO:0000256" key="8">
    <source>
        <dbReference type="ARBA" id="ARBA00022741"/>
    </source>
</evidence>
<keyword evidence="11" id="KW-0320">Glycogen biosynthesis</keyword>
<dbReference type="GeneID" id="91391269"/>
<dbReference type="EMBL" id="JAYMRS010000005">
    <property type="protein sequence ID" value="MFB8769151.1"/>
    <property type="molecule type" value="Genomic_DNA"/>
</dbReference>
<dbReference type="InterPro" id="IPR040999">
    <property type="entry name" value="Mak_N_cap"/>
</dbReference>
<dbReference type="Proteomes" id="UP000467124">
    <property type="component" value="Unassembled WGS sequence"/>
</dbReference>
<evidence type="ECO:0000256" key="14">
    <source>
        <dbReference type="ARBA" id="ARBA00049067"/>
    </source>
</evidence>
<comment type="similarity">
    <text evidence="2">Belongs to the aminoglycoside phosphotransferase family.</text>
</comment>
<evidence type="ECO:0000313" key="18">
    <source>
        <dbReference type="EMBL" id="MYR33858.1"/>
    </source>
</evidence>
<keyword evidence="10" id="KW-0067">ATP-binding</keyword>
<dbReference type="Pfam" id="PF01636">
    <property type="entry name" value="APH"/>
    <property type="match status" value="1"/>
</dbReference>
<dbReference type="RefSeq" id="WP_017535526.1">
    <property type="nucleotide sequence ID" value="NZ_BAZE01000004.1"/>
</dbReference>
<evidence type="ECO:0000259" key="16">
    <source>
        <dbReference type="Pfam" id="PF18085"/>
    </source>
</evidence>
<keyword evidence="8" id="KW-0547">Nucleotide-binding</keyword>
<gene>
    <name evidence="18" type="ORF">GTW20_16745</name>
    <name evidence="17" type="ORF">VSQ78_15700</name>
</gene>
<feature type="domain" description="Maltokinase N-terminal cap" evidence="16">
    <location>
        <begin position="11"/>
        <end position="102"/>
    </location>
</feature>
<comment type="subunit">
    <text evidence="3">Monomer.</text>
</comment>
<evidence type="ECO:0000256" key="7">
    <source>
        <dbReference type="ARBA" id="ARBA00022679"/>
    </source>
</evidence>
<keyword evidence="9" id="KW-0418">Kinase</keyword>
<comment type="pathway">
    <text evidence="1">Glycan biosynthesis; glycogen biosynthesis.</text>
</comment>
<evidence type="ECO:0000256" key="13">
    <source>
        <dbReference type="ARBA" id="ARBA00031251"/>
    </source>
</evidence>
<evidence type="ECO:0000256" key="11">
    <source>
        <dbReference type="ARBA" id="ARBA00023056"/>
    </source>
</evidence>
<dbReference type="AlphaFoldDB" id="A0A7K2IV60"/>
<dbReference type="Proteomes" id="UP001585053">
    <property type="component" value="Unassembled WGS sequence"/>
</dbReference>
<dbReference type="EC" id="2.7.1.175" evidence="4"/>
<reference evidence="17 20" key="2">
    <citation type="submission" date="2024-01" db="EMBL/GenBank/DDBJ databases">
        <title>Genome mining of biosynthetic gene clusters to explore secondary metabolites of Streptomyces sp.</title>
        <authorList>
            <person name="Baig A."/>
            <person name="Ajitkumar Shintre N."/>
            <person name="Kumar H."/>
            <person name="Anbarasu A."/>
            <person name="Ramaiah S."/>
        </authorList>
    </citation>
    <scope>NUCLEOTIDE SEQUENCE [LARGE SCALE GENOMIC DNA]</scope>
    <source>
        <strain evidence="17 20">A01</strain>
    </source>
</reference>
<dbReference type="EMBL" id="WWHY01000001">
    <property type="protein sequence ID" value="MYR33858.1"/>
    <property type="molecule type" value="Genomic_DNA"/>
</dbReference>
<comment type="catalytic activity">
    <reaction evidence="14">
        <text>D-maltose + ATP = alpha-maltose 1-phosphate + ADP + H(+)</text>
        <dbReference type="Rhea" id="RHEA:31915"/>
        <dbReference type="ChEBI" id="CHEBI:15378"/>
        <dbReference type="ChEBI" id="CHEBI:17306"/>
        <dbReference type="ChEBI" id="CHEBI:30616"/>
        <dbReference type="ChEBI" id="CHEBI:63576"/>
        <dbReference type="ChEBI" id="CHEBI:456216"/>
        <dbReference type="EC" id="2.7.1.175"/>
    </reaction>
</comment>
<dbReference type="GO" id="GO:0016301">
    <property type="term" value="F:kinase activity"/>
    <property type="evidence" value="ECO:0007669"/>
    <property type="project" value="UniProtKB-KW"/>
</dbReference>
<accession>A0A7K2IV60</accession>
<evidence type="ECO:0000256" key="1">
    <source>
        <dbReference type="ARBA" id="ARBA00004964"/>
    </source>
</evidence>
<feature type="domain" description="Aminoglycoside phosphotransferase" evidence="15">
    <location>
        <begin position="225"/>
        <end position="368"/>
    </location>
</feature>
<evidence type="ECO:0000313" key="17">
    <source>
        <dbReference type="EMBL" id="MFB8769151.1"/>
    </source>
</evidence>
<dbReference type="UniPathway" id="UPA00164"/>
<evidence type="ECO:0000256" key="10">
    <source>
        <dbReference type="ARBA" id="ARBA00022840"/>
    </source>
</evidence>
<dbReference type="GO" id="GO:0005978">
    <property type="term" value="P:glycogen biosynthetic process"/>
    <property type="evidence" value="ECO:0007669"/>
    <property type="project" value="UniProtKB-UniPathway"/>
</dbReference>
<evidence type="ECO:0000256" key="12">
    <source>
        <dbReference type="ARBA" id="ARBA00023277"/>
    </source>
</evidence>
<keyword evidence="20" id="KW-1185">Reference proteome</keyword>
<keyword evidence="7 18" id="KW-0808">Transferase</keyword>
<reference evidence="18 19" key="1">
    <citation type="journal article" date="2019" name="Nat. Commun.">
        <title>The antimicrobial potential of Streptomyces from insect microbiomes.</title>
        <authorList>
            <person name="Chevrette M.G."/>
            <person name="Carlson C.M."/>
            <person name="Ortega H.E."/>
            <person name="Thomas C."/>
            <person name="Ananiev G.E."/>
            <person name="Barns K.J."/>
            <person name="Book A.J."/>
            <person name="Cagnazzo J."/>
            <person name="Carlos C."/>
            <person name="Flanigan W."/>
            <person name="Grubbs K.J."/>
            <person name="Horn H.A."/>
            <person name="Hoffmann F.M."/>
            <person name="Klassen J.L."/>
            <person name="Knack J.J."/>
            <person name="Lewin G.R."/>
            <person name="McDonald B.R."/>
            <person name="Muller L."/>
            <person name="Melo W.G.P."/>
            <person name="Pinto-Tomas A.A."/>
            <person name="Schmitz A."/>
            <person name="Wendt-Pienkowski E."/>
            <person name="Wildman S."/>
            <person name="Zhao M."/>
            <person name="Zhang F."/>
            <person name="Bugni T.S."/>
            <person name="Andes D.R."/>
            <person name="Pupo M.T."/>
            <person name="Currie C.R."/>
        </authorList>
    </citation>
    <scope>NUCLEOTIDE SEQUENCE [LARGE SCALE GENOMIC DNA]</scope>
    <source>
        <strain evidence="18 19">SID5840</strain>
    </source>
</reference>
<keyword evidence="12" id="KW-0119">Carbohydrate metabolism</keyword>
<organism evidence="18 19">
    <name type="scientific">Nocardiopsis alba</name>
    <dbReference type="NCBI Taxonomy" id="53437"/>
    <lineage>
        <taxon>Bacteria</taxon>
        <taxon>Bacillati</taxon>
        <taxon>Actinomycetota</taxon>
        <taxon>Actinomycetes</taxon>
        <taxon>Streptosporangiales</taxon>
        <taxon>Nocardiopsidaceae</taxon>
        <taxon>Nocardiopsis</taxon>
    </lineage>
</organism>
<proteinExistence type="inferred from homology"/>
<dbReference type="InterPro" id="IPR002575">
    <property type="entry name" value="Aminoglycoside_PTrfase"/>
</dbReference>
<evidence type="ECO:0000256" key="9">
    <source>
        <dbReference type="ARBA" id="ARBA00022777"/>
    </source>
</evidence>